<evidence type="ECO:0000313" key="2">
    <source>
        <dbReference type="Proteomes" id="UP000178710"/>
    </source>
</evidence>
<accession>A0A1G2KM42</accession>
<dbReference type="Pfam" id="PF02511">
    <property type="entry name" value="Thy1"/>
    <property type="match status" value="2"/>
</dbReference>
<dbReference type="InterPro" id="IPR003669">
    <property type="entry name" value="Thymidylate_synthase_ThyX"/>
</dbReference>
<dbReference type="CDD" id="cd20175">
    <property type="entry name" value="ThyX"/>
    <property type="match status" value="1"/>
</dbReference>
<dbReference type="GO" id="GO:0050797">
    <property type="term" value="F:thymidylate synthase (FAD) activity"/>
    <property type="evidence" value="ECO:0007669"/>
    <property type="project" value="InterPro"/>
</dbReference>
<proteinExistence type="predicted"/>
<dbReference type="GO" id="GO:0006231">
    <property type="term" value="P:dTMP biosynthetic process"/>
    <property type="evidence" value="ECO:0007669"/>
    <property type="project" value="InterPro"/>
</dbReference>
<dbReference type="Proteomes" id="UP000178710">
    <property type="component" value="Unassembled WGS sequence"/>
</dbReference>
<reference evidence="1 2" key="1">
    <citation type="journal article" date="2016" name="Nat. Commun.">
        <title>Thousands of microbial genomes shed light on interconnected biogeochemical processes in an aquifer system.</title>
        <authorList>
            <person name="Anantharaman K."/>
            <person name="Brown C.T."/>
            <person name="Hug L.A."/>
            <person name="Sharon I."/>
            <person name="Castelle C.J."/>
            <person name="Probst A.J."/>
            <person name="Thomas B.C."/>
            <person name="Singh A."/>
            <person name="Wilkins M.J."/>
            <person name="Karaoz U."/>
            <person name="Brodie E.L."/>
            <person name="Williams K.H."/>
            <person name="Hubbard S.S."/>
            <person name="Banfield J.F."/>
        </authorList>
    </citation>
    <scope>NUCLEOTIDE SEQUENCE [LARGE SCALE GENOMIC DNA]</scope>
</reference>
<evidence type="ECO:0000313" key="1">
    <source>
        <dbReference type="EMBL" id="OHA00527.1"/>
    </source>
</evidence>
<dbReference type="GO" id="GO:0004799">
    <property type="term" value="F:thymidylate synthase activity"/>
    <property type="evidence" value="ECO:0007669"/>
    <property type="project" value="TreeGrafter"/>
</dbReference>
<dbReference type="SUPFAM" id="SSF69796">
    <property type="entry name" value="Thymidylate synthase-complementing protein Thy1"/>
    <property type="match status" value="2"/>
</dbReference>
<dbReference type="GO" id="GO:0050660">
    <property type="term" value="F:flavin adenine dinucleotide binding"/>
    <property type="evidence" value="ECO:0007669"/>
    <property type="project" value="InterPro"/>
</dbReference>
<name>A0A1G2KM42_9BACT</name>
<dbReference type="EMBL" id="MHQK01000054">
    <property type="protein sequence ID" value="OHA00527.1"/>
    <property type="molecule type" value="Genomic_DNA"/>
</dbReference>
<comment type="caution">
    <text evidence="1">The sequence shown here is derived from an EMBL/GenBank/DDBJ whole genome shotgun (WGS) entry which is preliminary data.</text>
</comment>
<dbReference type="PANTHER" id="PTHR34934:SF1">
    <property type="entry name" value="FLAVIN-DEPENDENT THYMIDYLATE SYNTHASE"/>
    <property type="match status" value="1"/>
</dbReference>
<sequence length="544" mass="62822">MAKFTPEEVGLLRKFVSDPEGNVFVVLPNAMPGMVGAAFARYSRARGGFRETLLREFIKEGQLDPLHADKLIDRILAGFGDDSVQEFESAHLGLEEISNLATKAIEDRRLGAYIEQSSRYVFYDQRDEQGRFRYLREPTIMASRHARAYEENMDFVFETYCRLIEPMQEYFRQRKPLLTAEYAIRQDHGKIHYADCAGDSERKAFEATYRADIRAKTCDTIRVLLPAATLTNLGMHTNGRTFELMLKRLYSSELHEFKELAEKARRALNHVVPRYVQRAEQGLMYLIETRRNMQALTDQILVGRQVNPSPEVEVFEPQRKSATALEYAAMLYPYSEFSLAQLAEIVRLLPPSVTGRIANTYIGNRTSRRDRPGRALEFGYKWNIDMVIDFGIFRDLHRHRMCTQERQLLTTRLGFVDIPEEIVEAGHADVVRQCVNRSAELYEAIRGDLGREIAQYVVLFGFKIRSFIGINDRAAGHLLELRTGPQGHKSYRRVCQDIARKMCDIGPWWTGQVLQFVDYGQYDWPRADSEARQRQKEARLDASE</sequence>
<dbReference type="InterPro" id="IPR036098">
    <property type="entry name" value="Thymidylate_synthase_ThyX_sf"/>
</dbReference>
<dbReference type="Gene3D" id="3.30.1360.170">
    <property type="match status" value="2"/>
</dbReference>
<dbReference type="PANTHER" id="PTHR34934">
    <property type="entry name" value="FLAVIN-DEPENDENT THYMIDYLATE SYNTHASE"/>
    <property type="match status" value="1"/>
</dbReference>
<gene>
    <name evidence="1" type="ORF">A3C12_03465</name>
</gene>
<dbReference type="AlphaFoldDB" id="A0A1G2KM42"/>
<dbReference type="GO" id="GO:0070402">
    <property type="term" value="F:NADPH binding"/>
    <property type="evidence" value="ECO:0007669"/>
    <property type="project" value="TreeGrafter"/>
</dbReference>
<organism evidence="1 2">
    <name type="scientific">Candidatus Sungbacteria bacterium RIFCSPHIGHO2_02_FULL_49_20</name>
    <dbReference type="NCBI Taxonomy" id="1802272"/>
    <lineage>
        <taxon>Bacteria</taxon>
        <taxon>Candidatus Sungiibacteriota</taxon>
    </lineage>
</organism>
<dbReference type="PROSITE" id="PS51331">
    <property type="entry name" value="THYX"/>
    <property type="match status" value="2"/>
</dbReference>
<evidence type="ECO:0008006" key="3">
    <source>
        <dbReference type="Google" id="ProtNLM"/>
    </source>
</evidence>
<protein>
    <recommendedName>
        <fullName evidence="3">Thymidylate synthase</fullName>
    </recommendedName>
</protein>